<evidence type="ECO:0000313" key="1">
    <source>
        <dbReference type="EMBL" id="KAJ1184515.1"/>
    </source>
</evidence>
<protein>
    <submittedName>
        <fullName evidence="1">Uncharacterized protein</fullName>
    </submittedName>
</protein>
<keyword evidence="2" id="KW-1185">Reference proteome</keyword>
<comment type="caution">
    <text evidence="1">The sequence shown here is derived from an EMBL/GenBank/DDBJ whole genome shotgun (WGS) entry which is preliminary data.</text>
</comment>
<dbReference type="AlphaFoldDB" id="A0AAV7U7S9"/>
<name>A0AAV7U7S9_PLEWA</name>
<sequence length="88" mass="9667">MPEEGEPSLKAIMAVISDLKSTLEPKLDAVKADTSFLRADLQKMSDKMSTAESDIKILQTAPKKLEDQVQCLTKQTGVLAARLEYQEG</sequence>
<proteinExistence type="predicted"/>
<accession>A0AAV7U7S9</accession>
<dbReference type="EMBL" id="JANPWB010000005">
    <property type="protein sequence ID" value="KAJ1184515.1"/>
    <property type="molecule type" value="Genomic_DNA"/>
</dbReference>
<organism evidence="1 2">
    <name type="scientific">Pleurodeles waltl</name>
    <name type="common">Iberian ribbed newt</name>
    <dbReference type="NCBI Taxonomy" id="8319"/>
    <lineage>
        <taxon>Eukaryota</taxon>
        <taxon>Metazoa</taxon>
        <taxon>Chordata</taxon>
        <taxon>Craniata</taxon>
        <taxon>Vertebrata</taxon>
        <taxon>Euteleostomi</taxon>
        <taxon>Amphibia</taxon>
        <taxon>Batrachia</taxon>
        <taxon>Caudata</taxon>
        <taxon>Salamandroidea</taxon>
        <taxon>Salamandridae</taxon>
        <taxon>Pleurodelinae</taxon>
        <taxon>Pleurodeles</taxon>
    </lineage>
</organism>
<gene>
    <name evidence="1" type="ORF">NDU88_001321</name>
</gene>
<dbReference type="Proteomes" id="UP001066276">
    <property type="component" value="Chromosome 3_1"/>
</dbReference>
<reference evidence="1" key="1">
    <citation type="journal article" date="2022" name="bioRxiv">
        <title>Sequencing and chromosome-scale assembly of the giantPleurodeles waltlgenome.</title>
        <authorList>
            <person name="Brown T."/>
            <person name="Elewa A."/>
            <person name="Iarovenko S."/>
            <person name="Subramanian E."/>
            <person name="Araus A.J."/>
            <person name="Petzold A."/>
            <person name="Susuki M."/>
            <person name="Suzuki K.-i.T."/>
            <person name="Hayashi T."/>
            <person name="Toyoda A."/>
            <person name="Oliveira C."/>
            <person name="Osipova E."/>
            <person name="Leigh N.D."/>
            <person name="Simon A."/>
            <person name="Yun M.H."/>
        </authorList>
    </citation>
    <scope>NUCLEOTIDE SEQUENCE</scope>
    <source>
        <strain evidence="1">20211129_DDA</strain>
        <tissue evidence="1">Liver</tissue>
    </source>
</reference>
<evidence type="ECO:0000313" key="2">
    <source>
        <dbReference type="Proteomes" id="UP001066276"/>
    </source>
</evidence>